<evidence type="ECO:0008006" key="5">
    <source>
        <dbReference type="Google" id="ProtNLM"/>
    </source>
</evidence>
<evidence type="ECO:0000313" key="3">
    <source>
        <dbReference type="EMBL" id="QDT93038.1"/>
    </source>
</evidence>
<feature type="region of interest" description="Disordered" evidence="1">
    <location>
        <begin position="372"/>
        <end position="400"/>
    </location>
</feature>
<organism evidence="3 4">
    <name type="scientific">Gimesia algae</name>
    <dbReference type="NCBI Taxonomy" id="2527971"/>
    <lineage>
        <taxon>Bacteria</taxon>
        <taxon>Pseudomonadati</taxon>
        <taxon>Planctomycetota</taxon>
        <taxon>Planctomycetia</taxon>
        <taxon>Planctomycetales</taxon>
        <taxon>Planctomycetaceae</taxon>
        <taxon>Gimesia</taxon>
    </lineage>
</organism>
<dbReference type="EMBL" id="CP036343">
    <property type="protein sequence ID" value="QDT93038.1"/>
    <property type="molecule type" value="Genomic_DNA"/>
</dbReference>
<dbReference type="AlphaFoldDB" id="A0A517VJ60"/>
<feature type="compositionally biased region" description="Polar residues" evidence="1">
    <location>
        <begin position="390"/>
        <end position="400"/>
    </location>
</feature>
<sequence precursor="true">MQRHLTFLAFFLALFLFSTSSSQAEVEIILNSGDMLHADCIQWGPDSTLILEQAGQQPSSISLTKIARLKIENTDYDQQTIQLAATQYQQSQAVQFAFHKHKKYYPMPVPVYPSPMYVPVEPRETFSAPCDTRCSRGIIIGVHEDPLSAYQPLLKQYYPNGVPTLERGYALGLMRATVAQHALGYEPVPGIIPPPPATEPLLGKLTQISVQATPINTQGKADWNALSVRLQGFDRLGNPAALTGNLKIQLFGQRQMLLPVWDQRFAAVPQETISLGQWTRNCATTPLTQTPRAGNQFGTGQPSDQTWIIKLFPQIPAHNLNVYALGEVQVSLLSPGKGTFAASTPAVPLKHVSLNRDSSLATTGTRFFPGEMTSAGISRTGRLNLEGPSRPNSRPFTVQP</sequence>
<evidence type="ECO:0000313" key="4">
    <source>
        <dbReference type="Proteomes" id="UP000316855"/>
    </source>
</evidence>
<dbReference type="OrthoDB" id="211964at2"/>
<proteinExistence type="predicted"/>
<dbReference type="KEGG" id="gax:Pan161_47110"/>
<evidence type="ECO:0000256" key="2">
    <source>
        <dbReference type="SAM" id="SignalP"/>
    </source>
</evidence>
<feature type="signal peptide" evidence="2">
    <location>
        <begin position="1"/>
        <end position="24"/>
    </location>
</feature>
<reference evidence="3 4" key="1">
    <citation type="submission" date="2019-02" db="EMBL/GenBank/DDBJ databases">
        <title>Deep-cultivation of Planctomycetes and their phenomic and genomic characterization uncovers novel biology.</title>
        <authorList>
            <person name="Wiegand S."/>
            <person name="Jogler M."/>
            <person name="Boedeker C."/>
            <person name="Pinto D."/>
            <person name="Vollmers J."/>
            <person name="Rivas-Marin E."/>
            <person name="Kohn T."/>
            <person name="Peeters S.H."/>
            <person name="Heuer A."/>
            <person name="Rast P."/>
            <person name="Oberbeckmann S."/>
            <person name="Bunk B."/>
            <person name="Jeske O."/>
            <person name="Meyerdierks A."/>
            <person name="Storesund J.E."/>
            <person name="Kallscheuer N."/>
            <person name="Luecker S."/>
            <person name="Lage O.M."/>
            <person name="Pohl T."/>
            <person name="Merkel B.J."/>
            <person name="Hornburger P."/>
            <person name="Mueller R.-W."/>
            <person name="Bruemmer F."/>
            <person name="Labrenz M."/>
            <person name="Spormann A.M."/>
            <person name="Op den Camp H."/>
            <person name="Overmann J."/>
            <person name="Amann R."/>
            <person name="Jetten M.S.M."/>
            <person name="Mascher T."/>
            <person name="Medema M.H."/>
            <person name="Devos D.P."/>
            <person name="Kaster A.-K."/>
            <person name="Ovreas L."/>
            <person name="Rohde M."/>
            <person name="Galperin M.Y."/>
            <person name="Jogler C."/>
        </authorList>
    </citation>
    <scope>NUCLEOTIDE SEQUENCE [LARGE SCALE GENOMIC DNA]</scope>
    <source>
        <strain evidence="3 4">Pan161</strain>
    </source>
</reference>
<accession>A0A517VJ60</accession>
<gene>
    <name evidence="3" type="ORF">Pan161_47110</name>
</gene>
<name>A0A517VJ60_9PLAN</name>
<keyword evidence="2" id="KW-0732">Signal</keyword>
<dbReference type="RefSeq" id="WP_145231047.1">
    <property type="nucleotide sequence ID" value="NZ_CP036343.1"/>
</dbReference>
<evidence type="ECO:0000256" key="1">
    <source>
        <dbReference type="SAM" id="MobiDB-lite"/>
    </source>
</evidence>
<dbReference type="Proteomes" id="UP000316855">
    <property type="component" value="Chromosome"/>
</dbReference>
<keyword evidence="4" id="KW-1185">Reference proteome</keyword>
<protein>
    <recommendedName>
        <fullName evidence="5">SLA1 homology domain-containing protein</fullName>
    </recommendedName>
</protein>
<feature type="chain" id="PRO_5021806866" description="SLA1 homology domain-containing protein" evidence="2">
    <location>
        <begin position="25"/>
        <end position="400"/>
    </location>
</feature>